<evidence type="ECO:0000256" key="1">
    <source>
        <dbReference type="ARBA" id="ARBA00004141"/>
    </source>
</evidence>
<sequence>MNIMLIIVSLVLFLCSVSGLIAGFLKKASGLLSFILAGMLVTALLPTVTGWLRNDTPLYGLIRGQCAAAAGEIAKNTIAGTFSSASGETGSGSASGQQPSLSSGSSSSGNGAFYNADGSVDRVAVKSMLNQYGYDDSAIDTLTDDQIKALIAQYAGISAGVLGVGKTPLLILDLPGNASNTLRRWNLSRSEMLLTTADDAAGSTSDSQNQGSAAESEKLKALSALMGNMTAADKRKFIESLPIPQYLQEQMETFNNSEGYRKLGADDFASYIVNYFASLILNVAAYIVTLLIAWGLIRLVIGAAGIFSRLPTIRTANHALGLGAGILQGLLIVWMLMMVLSFFAATPAGQNLMAQVYDNSFLELLYNANPLMKGASSALKGIM</sequence>
<dbReference type="Pfam" id="PF02674">
    <property type="entry name" value="Colicin_V"/>
    <property type="match status" value="1"/>
</dbReference>
<evidence type="ECO:0000256" key="4">
    <source>
        <dbReference type="ARBA" id="ARBA00023136"/>
    </source>
</evidence>
<feature type="transmembrane region" description="Helical" evidence="5">
    <location>
        <begin position="29"/>
        <end position="52"/>
    </location>
</feature>
<organism evidence="6 7">
    <name type="scientific">Porcincola intestinalis</name>
    <dbReference type="NCBI Taxonomy" id="2606632"/>
    <lineage>
        <taxon>Bacteria</taxon>
        <taxon>Bacillati</taxon>
        <taxon>Bacillota</taxon>
        <taxon>Clostridia</taxon>
        <taxon>Lachnospirales</taxon>
        <taxon>Lachnospiraceae</taxon>
        <taxon>Porcincola</taxon>
    </lineage>
</organism>
<evidence type="ECO:0000256" key="3">
    <source>
        <dbReference type="ARBA" id="ARBA00022989"/>
    </source>
</evidence>
<comment type="caution">
    <text evidence="6">The sequence shown here is derived from an EMBL/GenBank/DDBJ whole genome shotgun (WGS) entry which is preliminary data.</text>
</comment>
<gene>
    <name evidence="6" type="ORF">FYJ35_10030</name>
</gene>
<dbReference type="InterPro" id="IPR003825">
    <property type="entry name" value="Colicin-V_CvpA"/>
</dbReference>
<evidence type="ECO:0000313" key="7">
    <source>
        <dbReference type="Proteomes" id="UP000481852"/>
    </source>
</evidence>
<keyword evidence="7" id="KW-1185">Reference proteome</keyword>
<accession>A0A6L5X4R0</accession>
<dbReference type="AlphaFoldDB" id="A0A6L5X4R0"/>
<feature type="transmembrane region" description="Helical" evidence="5">
    <location>
        <begin position="283"/>
        <end position="307"/>
    </location>
</feature>
<feature type="transmembrane region" description="Helical" evidence="5">
    <location>
        <begin position="319"/>
        <end position="345"/>
    </location>
</feature>
<dbReference type="Proteomes" id="UP000481852">
    <property type="component" value="Unassembled WGS sequence"/>
</dbReference>
<dbReference type="GO" id="GO:0009403">
    <property type="term" value="P:toxin biosynthetic process"/>
    <property type="evidence" value="ECO:0007669"/>
    <property type="project" value="InterPro"/>
</dbReference>
<evidence type="ECO:0000313" key="6">
    <source>
        <dbReference type="EMBL" id="MSS15369.1"/>
    </source>
</evidence>
<keyword evidence="3 5" id="KW-1133">Transmembrane helix</keyword>
<reference evidence="6 7" key="1">
    <citation type="submission" date="2019-08" db="EMBL/GenBank/DDBJ databases">
        <title>In-depth cultivation of the pig gut microbiome towards novel bacterial diversity and tailored functional studies.</title>
        <authorList>
            <person name="Wylensek D."/>
            <person name="Hitch T.C.A."/>
            <person name="Clavel T."/>
        </authorList>
    </citation>
    <scope>NUCLEOTIDE SEQUENCE [LARGE SCALE GENOMIC DNA]</scope>
    <source>
        <strain evidence="6 7">Oil+RF-744-WCA-WT-11</strain>
    </source>
</reference>
<proteinExistence type="predicted"/>
<dbReference type="RefSeq" id="WP_154526153.1">
    <property type="nucleotide sequence ID" value="NZ_VULZ01000011.1"/>
</dbReference>
<dbReference type="GO" id="GO:0016020">
    <property type="term" value="C:membrane"/>
    <property type="evidence" value="ECO:0007669"/>
    <property type="project" value="UniProtKB-SubCell"/>
</dbReference>
<name>A0A6L5X4R0_9FIRM</name>
<protein>
    <submittedName>
        <fullName evidence="6">CvpA family protein</fullName>
    </submittedName>
</protein>
<keyword evidence="2 5" id="KW-0812">Transmembrane</keyword>
<evidence type="ECO:0000256" key="5">
    <source>
        <dbReference type="SAM" id="Phobius"/>
    </source>
</evidence>
<keyword evidence="4 5" id="KW-0472">Membrane</keyword>
<comment type="subcellular location">
    <subcellularLocation>
        <location evidence="1">Membrane</location>
        <topology evidence="1">Multi-pass membrane protein</topology>
    </subcellularLocation>
</comment>
<dbReference type="EMBL" id="VULZ01000011">
    <property type="protein sequence ID" value="MSS15369.1"/>
    <property type="molecule type" value="Genomic_DNA"/>
</dbReference>
<evidence type="ECO:0000256" key="2">
    <source>
        <dbReference type="ARBA" id="ARBA00022692"/>
    </source>
</evidence>